<reference evidence="2 3" key="1">
    <citation type="submission" date="2019-01" db="EMBL/GenBank/DDBJ databases">
        <title>Genome sequencing of strain FW100M-2.</title>
        <authorList>
            <person name="Heo J."/>
            <person name="Kim S.-J."/>
            <person name="Kim J.-S."/>
            <person name="Hong S.-B."/>
            <person name="Kwon S.-W."/>
        </authorList>
    </citation>
    <scope>NUCLEOTIDE SEQUENCE [LARGE SCALE GENOMIC DNA]</scope>
    <source>
        <strain evidence="2 3">FW100M-2</strain>
    </source>
</reference>
<evidence type="ECO:0000313" key="3">
    <source>
        <dbReference type="Proteomes" id="UP000293568"/>
    </source>
</evidence>
<evidence type="ECO:0000313" key="2">
    <source>
        <dbReference type="EMBL" id="QAY65532.1"/>
    </source>
</evidence>
<keyword evidence="1" id="KW-0812">Transmembrane</keyword>
<dbReference type="EMBL" id="CP035492">
    <property type="protein sequence ID" value="QAY65532.1"/>
    <property type="molecule type" value="Genomic_DNA"/>
</dbReference>
<dbReference type="OrthoDB" id="2622404at2"/>
<accession>A0A4P6ERK6</accession>
<dbReference type="RefSeq" id="WP_129438188.1">
    <property type="nucleotide sequence ID" value="NZ_CP035492.1"/>
</dbReference>
<evidence type="ECO:0000256" key="1">
    <source>
        <dbReference type="SAM" id="Phobius"/>
    </source>
</evidence>
<name>A0A4P6ERK6_9BACL</name>
<organism evidence="2 3">
    <name type="scientific">Paenibacillus protaetiae</name>
    <dbReference type="NCBI Taxonomy" id="2509456"/>
    <lineage>
        <taxon>Bacteria</taxon>
        <taxon>Bacillati</taxon>
        <taxon>Bacillota</taxon>
        <taxon>Bacilli</taxon>
        <taxon>Bacillales</taxon>
        <taxon>Paenibacillaceae</taxon>
        <taxon>Paenibacillus</taxon>
    </lineage>
</organism>
<dbReference type="AlphaFoldDB" id="A0A4P6ERK6"/>
<protein>
    <submittedName>
        <fullName evidence="2">Uncharacterized protein</fullName>
    </submittedName>
</protein>
<keyword evidence="1" id="KW-1133">Transmembrane helix</keyword>
<keyword evidence="3" id="KW-1185">Reference proteome</keyword>
<sequence length="98" mass="11139">METELEEIKVSKWRTASGILLYSVAAGVLLAIFSMIPNMIRFVFSLLALYLVIRFFRKVESWKSRTVFIVLALFFYFLAAIVVAMVRFVNSGEIPAAP</sequence>
<feature type="transmembrane region" description="Helical" evidence="1">
    <location>
        <begin position="12"/>
        <end position="33"/>
    </location>
</feature>
<keyword evidence="1" id="KW-0472">Membrane</keyword>
<feature type="transmembrane region" description="Helical" evidence="1">
    <location>
        <begin position="68"/>
        <end position="89"/>
    </location>
</feature>
<dbReference type="KEGG" id="pprt:ET464_03195"/>
<feature type="transmembrane region" description="Helical" evidence="1">
    <location>
        <begin position="39"/>
        <end position="56"/>
    </location>
</feature>
<gene>
    <name evidence="2" type="ORF">ET464_03195</name>
</gene>
<proteinExistence type="predicted"/>
<dbReference type="Proteomes" id="UP000293568">
    <property type="component" value="Chromosome"/>
</dbReference>